<feature type="compositionally biased region" description="Basic and acidic residues" evidence="1">
    <location>
        <begin position="18"/>
        <end position="35"/>
    </location>
</feature>
<protein>
    <submittedName>
        <fullName evidence="2">Uncharacterized protein</fullName>
    </submittedName>
</protein>
<evidence type="ECO:0000256" key="1">
    <source>
        <dbReference type="SAM" id="MobiDB-lite"/>
    </source>
</evidence>
<dbReference type="AlphaFoldDB" id="A0A150M201"/>
<dbReference type="STRING" id="301148.B4135_2225"/>
<feature type="compositionally biased region" description="Gly residues" evidence="1">
    <location>
        <begin position="41"/>
        <end position="53"/>
    </location>
</feature>
<organism evidence="2 3">
    <name type="scientific">Caldibacillus debilis</name>
    <dbReference type="NCBI Taxonomy" id="301148"/>
    <lineage>
        <taxon>Bacteria</taxon>
        <taxon>Bacillati</taxon>
        <taxon>Bacillota</taxon>
        <taxon>Bacilli</taxon>
        <taxon>Bacillales</taxon>
        <taxon>Bacillaceae</taxon>
        <taxon>Caldibacillus</taxon>
    </lineage>
</organism>
<name>A0A150M201_9BACI</name>
<comment type="caution">
    <text evidence="2">The sequence shown here is derived from an EMBL/GenBank/DDBJ whole genome shotgun (WGS) entry which is preliminary data.</text>
</comment>
<sequence length="70" mass="7815">METESPEDERPVFPFSISRREVRAPARGFGEDPGRPRKGKGGGVRDGSRGTFGGFPRSFRQWGKSNPRHV</sequence>
<gene>
    <name evidence="2" type="ORF">B4135_2225</name>
</gene>
<evidence type="ECO:0000313" key="3">
    <source>
        <dbReference type="Proteomes" id="UP000075683"/>
    </source>
</evidence>
<evidence type="ECO:0000313" key="2">
    <source>
        <dbReference type="EMBL" id="KYD18607.1"/>
    </source>
</evidence>
<proteinExistence type="predicted"/>
<feature type="region of interest" description="Disordered" evidence="1">
    <location>
        <begin position="1"/>
        <end position="70"/>
    </location>
</feature>
<reference evidence="2 3" key="1">
    <citation type="submission" date="2016-01" db="EMBL/GenBank/DDBJ databases">
        <title>Draft Genome Sequences of Seven Thermophilic Sporeformers Isolated from Foods.</title>
        <authorList>
            <person name="Berendsen E.M."/>
            <person name="Wells-Bennik M.H."/>
            <person name="Krawcyk A.O."/>
            <person name="De Jong A."/>
            <person name="Holsappel S."/>
            <person name="Eijlander R.T."/>
            <person name="Kuipers O.P."/>
        </authorList>
    </citation>
    <scope>NUCLEOTIDE SEQUENCE [LARGE SCALE GENOMIC DNA]</scope>
    <source>
        <strain evidence="2 3">B4135</strain>
    </source>
</reference>
<accession>A0A150M201</accession>
<dbReference type="EMBL" id="LQYT01000049">
    <property type="protein sequence ID" value="KYD18607.1"/>
    <property type="molecule type" value="Genomic_DNA"/>
</dbReference>
<dbReference type="Proteomes" id="UP000075683">
    <property type="component" value="Unassembled WGS sequence"/>
</dbReference>